<dbReference type="Proteomes" id="UP000422569">
    <property type="component" value="Chromosome"/>
</dbReference>
<sequence length="127" mass="14318">MNTAKLQFFVLSPVVFDLFCSAALAASCLIPARKGDNFQQANAYYMVKITMDEEIAAIFAGQTAAIAVICELLIKNERFQRDELCHRLYDLLERRRTSNSNMYSVGPIRHLIAIIEANGERELKSAE</sequence>
<protein>
    <submittedName>
        <fullName evidence="3">Uncharacterized protein</fullName>
    </submittedName>
</protein>
<evidence type="ECO:0000256" key="1">
    <source>
        <dbReference type="SAM" id="Phobius"/>
    </source>
</evidence>
<feature type="transmembrane region" description="Helical" evidence="1">
    <location>
        <begin position="55"/>
        <end position="74"/>
    </location>
</feature>
<evidence type="ECO:0000313" key="3">
    <source>
        <dbReference type="EMBL" id="QGM98522.1"/>
    </source>
</evidence>
<dbReference type="PROSITE" id="PS51257">
    <property type="entry name" value="PROKAR_LIPOPROTEIN"/>
    <property type="match status" value="1"/>
</dbReference>
<evidence type="ECO:0000256" key="2">
    <source>
        <dbReference type="SAM" id="SignalP"/>
    </source>
</evidence>
<gene>
    <name evidence="3" type="ORF">F7D14_14255</name>
</gene>
<keyword evidence="4" id="KW-1185">Reference proteome</keyword>
<keyword evidence="2" id="KW-0732">Signal</keyword>
<keyword evidence="1" id="KW-1133">Transmembrane helix</keyword>
<dbReference type="EMBL" id="CP044331">
    <property type="protein sequence ID" value="QGM98522.1"/>
    <property type="molecule type" value="Genomic_DNA"/>
</dbReference>
<proteinExistence type="predicted"/>
<keyword evidence="1" id="KW-0472">Membrane</keyword>
<keyword evidence="1" id="KW-0812">Transmembrane</keyword>
<feature type="signal peptide" evidence="2">
    <location>
        <begin position="1"/>
        <end position="25"/>
    </location>
</feature>
<evidence type="ECO:0000313" key="4">
    <source>
        <dbReference type="Proteomes" id="UP000422569"/>
    </source>
</evidence>
<dbReference type="AlphaFoldDB" id="A0A6B8M9M0"/>
<dbReference type="RefSeq" id="WP_154420005.1">
    <property type="nucleotide sequence ID" value="NZ_CP044331.1"/>
</dbReference>
<reference evidence="3 4" key="1">
    <citation type="submission" date="2019-09" db="EMBL/GenBank/DDBJ databases">
        <title>Isolation and complete genome sequencing of Methylocystis species.</title>
        <authorList>
            <person name="Rumah B.L."/>
            <person name="Stead C.E."/>
            <person name="Stevens B.C."/>
            <person name="Minton N.P."/>
            <person name="Grosse-Honebrink A."/>
            <person name="Zhang Y."/>
        </authorList>
    </citation>
    <scope>NUCLEOTIDE SEQUENCE [LARGE SCALE GENOMIC DNA]</scope>
    <source>
        <strain evidence="3 4">BRCS2</strain>
    </source>
</reference>
<accession>A0A6B8M9M0</accession>
<name>A0A6B8M9M0_9HYPH</name>
<feature type="chain" id="PRO_5025449703" evidence="2">
    <location>
        <begin position="26"/>
        <end position="127"/>
    </location>
</feature>
<organism evidence="3 4">
    <name type="scientific">Methylocystis parvus</name>
    <dbReference type="NCBI Taxonomy" id="134"/>
    <lineage>
        <taxon>Bacteria</taxon>
        <taxon>Pseudomonadati</taxon>
        <taxon>Pseudomonadota</taxon>
        <taxon>Alphaproteobacteria</taxon>
        <taxon>Hyphomicrobiales</taxon>
        <taxon>Methylocystaceae</taxon>
        <taxon>Methylocystis</taxon>
    </lineage>
</organism>
<dbReference type="KEGG" id="mpar:F7D14_14255"/>